<feature type="domain" description="NAD(P)-binding" evidence="3">
    <location>
        <begin position="503"/>
        <end position="573"/>
    </location>
</feature>
<feature type="domain" description="NADH:ubiquinone oxidoreductase intermediate-associated protein 30" evidence="2">
    <location>
        <begin position="363"/>
        <end position="458"/>
    </location>
</feature>
<proteinExistence type="predicted"/>
<dbReference type="SUPFAM" id="SSF49785">
    <property type="entry name" value="Galactose-binding domain-like"/>
    <property type="match status" value="1"/>
</dbReference>
<dbReference type="Pfam" id="PF13460">
    <property type="entry name" value="NAD_binding_10"/>
    <property type="match status" value="2"/>
</dbReference>
<dbReference type="InterPro" id="IPR008979">
    <property type="entry name" value="Galactose-bd-like_sf"/>
</dbReference>
<dbReference type="Gene3D" id="3.40.50.720">
    <property type="entry name" value="NAD(P)-binding Rossmann-like Domain"/>
    <property type="match status" value="2"/>
</dbReference>
<dbReference type="PANTHER" id="PTHR15020:SF47">
    <property type="entry name" value="NAD(P)-BINDING DOMAIN-CONTAINING PROTEIN"/>
    <property type="match status" value="1"/>
</dbReference>
<evidence type="ECO:0000256" key="1">
    <source>
        <dbReference type="SAM" id="MobiDB-lite"/>
    </source>
</evidence>
<feature type="compositionally biased region" description="Low complexity" evidence="1">
    <location>
        <begin position="57"/>
        <end position="70"/>
    </location>
</feature>
<dbReference type="AlphaFoldDB" id="A0AAX4P645"/>
<gene>
    <name evidence="4" type="ORF">HKI87_04g27690</name>
</gene>
<organism evidence="4 5">
    <name type="scientific">Chloropicon roscoffensis</name>
    <dbReference type="NCBI Taxonomy" id="1461544"/>
    <lineage>
        <taxon>Eukaryota</taxon>
        <taxon>Viridiplantae</taxon>
        <taxon>Chlorophyta</taxon>
        <taxon>Chloropicophyceae</taxon>
        <taxon>Chloropicales</taxon>
        <taxon>Chloropicaceae</taxon>
        <taxon>Chloropicon</taxon>
    </lineage>
</organism>
<dbReference type="SUPFAM" id="SSF51735">
    <property type="entry name" value="NAD(P)-binding Rossmann-fold domains"/>
    <property type="match status" value="1"/>
</dbReference>
<dbReference type="InterPro" id="IPR036291">
    <property type="entry name" value="NAD(P)-bd_dom_sf"/>
</dbReference>
<dbReference type="Pfam" id="PF08547">
    <property type="entry name" value="CIA30"/>
    <property type="match status" value="1"/>
</dbReference>
<name>A0AAX4P645_9CHLO</name>
<keyword evidence="5" id="KW-1185">Reference proteome</keyword>
<reference evidence="4 5" key="1">
    <citation type="submission" date="2024-03" db="EMBL/GenBank/DDBJ databases">
        <title>Complete genome sequence of the green alga Chloropicon roscoffensis RCC1871.</title>
        <authorList>
            <person name="Lemieux C."/>
            <person name="Pombert J.-F."/>
            <person name="Otis C."/>
            <person name="Turmel M."/>
        </authorList>
    </citation>
    <scope>NUCLEOTIDE SEQUENCE [LARGE SCALE GENOMIC DNA]</scope>
    <source>
        <strain evidence="4 5">RCC1871</strain>
    </source>
</reference>
<dbReference type="InterPro" id="IPR016040">
    <property type="entry name" value="NAD(P)-bd_dom"/>
</dbReference>
<accession>A0AAX4P645</accession>
<sequence>MALGSRASVGLRSRPVPPSGARTGPSGRRRSRHQDVVLQELSRCPTWVARAEGEGGESSSGSKSRSESVGGTRGSRRRAARQRKDPVLRRRKIEDKLKEAQEAKQEGGTLRESVDAVNPVNLGRRARKEIDQAWRQFTRLGQFASTSLSDYDASSVVERLDGGLGSLETGYEIPQAVDTRVLVVGATGQVGRVVLNKLLLRGYTVRAMVQSISDEVLENFPPTVELIKGDVSDMSDALEATRDCDKVVCCARARTNLLADVTRVENEGVKNLVTAVMHHKNEQKTREGGGGEGAERTNKVALFKYQNYKKTDKFGEWRVEGQGETFASESFGYLGQAAKPKVTVQMPNEENKSFLFEGVNTDYAETTSKVTMPAGFSLRDCEGLVINCHGMGKKFAVVLYTEDQKGRHGYISEFSTLETGFCTRRIPFTAFTRLSPEQPPLDLSKVVDFGLRYRSAWNKQDETEGIEVSQSRAFRIKVDWVKALPSGPESDVILVSCSGYQYDEDERERYLKPKRAGEAHLRNSGLGYTIVRASSLVGVPGGQKALVFDQGSRLSGSISSADVADVCIRCLHSQEARNKTFEVSNESDQNVAEFELVAHIPDKTDYVQAAVQGLEKNT</sequence>
<protein>
    <submittedName>
        <fullName evidence="4">Protein HIGH CHLOROPHYLL FLUORESCENCE PHENOTYPE 173</fullName>
    </submittedName>
</protein>
<dbReference type="PANTHER" id="PTHR15020">
    <property type="entry name" value="FLAVIN REDUCTASE-RELATED"/>
    <property type="match status" value="1"/>
</dbReference>
<dbReference type="EMBL" id="CP151504">
    <property type="protein sequence ID" value="WZN61234.1"/>
    <property type="molecule type" value="Genomic_DNA"/>
</dbReference>
<feature type="domain" description="NAD(P)-binding" evidence="3">
    <location>
        <begin position="185"/>
        <end position="279"/>
    </location>
</feature>
<feature type="compositionally biased region" description="Basic and acidic residues" evidence="1">
    <location>
        <begin position="82"/>
        <end position="94"/>
    </location>
</feature>
<evidence type="ECO:0000313" key="5">
    <source>
        <dbReference type="Proteomes" id="UP001472866"/>
    </source>
</evidence>
<feature type="region of interest" description="Disordered" evidence="1">
    <location>
        <begin position="1"/>
        <end position="94"/>
    </location>
</feature>
<evidence type="ECO:0000313" key="4">
    <source>
        <dbReference type="EMBL" id="WZN61234.1"/>
    </source>
</evidence>
<dbReference type="InterPro" id="IPR013857">
    <property type="entry name" value="NADH-UbQ_OxRdtase-assoc_prot30"/>
</dbReference>
<evidence type="ECO:0000259" key="2">
    <source>
        <dbReference type="Pfam" id="PF08547"/>
    </source>
</evidence>
<dbReference type="Proteomes" id="UP001472866">
    <property type="component" value="Chromosome 04"/>
</dbReference>
<evidence type="ECO:0000259" key="3">
    <source>
        <dbReference type="Pfam" id="PF13460"/>
    </source>
</evidence>